<accession>A0A399JBW4</accession>
<comment type="caution">
    <text evidence="6">The sequence shown here is derived from an EMBL/GenBank/DDBJ whole genome shotgun (WGS) entry which is preliminary data.</text>
</comment>
<dbReference type="RefSeq" id="WP_119423966.1">
    <property type="nucleotide sequence ID" value="NZ_QQXK01000006.1"/>
</dbReference>
<dbReference type="InterPro" id="IPR036661">
    <property type="entry name" value="Luciferase-like_sf"/>
</dbReference>
<gene>
    <name evidence="6" type="ORF">DWB68_04580</name>
</gene>
<keyword evidence="7" id="KW-1185">Reference proteome</keyword>
<dbReference type="Proteomes" id="UP000265419">
    <property type="component" value="Unassembled WGS sequence"/>
</dbReference>
<proteinExistence type="predicted"/>
<keyword evidence="4" id="KW-0503">Monooxygenase</keyword>
<feature type="domain" description="Luciferase-like" evidence="5">
    <location>
        <begin position="20"/>
        <end position="294"/>
    </location>
</feature>
<evidence type="ECO:0000313" key="6">
    <source>
        <dbReference type="EMBL" id="RII43061.1"/>
    </source>
</evidence>
<dbReference type="GO" id="GO:0016705">
    <property type="term" value="F:oxidoreductase activity, acting on paired donors, with incorporation or reduction of molecular oxygen"/>
    <property type="evidence" value="ECO:0007669"/>
    <property type="project" value="InterPro"/>
</dbReference>
<dbReference type="PANTHER" id="PTHR30011">
    <property type="entry name" value="ALKANESULFONATE MONOOXYGENASE-RELATED"/>
    <property type="match status" value="1"/>
</dbReference>
<evidence type="ECO:0000256" key="1">
    <source>
        <dbReference type="ARBA" id="ARBA00022630"/>
    </source>
</evidence>
<dbReference type="AlphaFoldDB" id="A0A399JBW4"/>
<organism evidence="6 7">
    <name type="scientific">Galactobacter valiniphilus</name>
    <dbReference type="NCBI Taxonomy" id="2676122"/>
    <lineage>
        <taxon>Bacteria</taxon>
        <taxon>Bacillati</taxon>
        <taxon>Actinomycetota</taxon>
        <taxon>Actinomycetes</taxon>
        <taxon>Micrococcales</taxon>
        <taxon>Micrococcaceae</taxon>
        <taxon>Galactobacter</taxon>
    </lineage>
</organism>
<evidence type="ECO:0000313" key="7">
    <source>
        <dbReference type="Proteomes" id="UP000265419"/>
    </source>
</evidence>
<sequence>MSTPETTQPPHLALSIDTADLPAGAAPLAALSALAQAAEAGGATALILRDALVADADHGPRGLDASLAAASLGPLTSRLGLVVEVPSAVTEPFHTATAAQTLDHASLGRAGLALRTPSAAEIAASGKRWAAAGAGTGERALLADASDSLEAIDRLWESWEPDAIIRDVSTGRFLDRNRIHDAAFAGETFTVEGASITPRSPQGRPPVFVTVSTAAEAALAGQRADVALLAPDGGASTVPDAGWLNPVRALADAVLAEAAAERSAGATEAAPALWLALPASLPAATIAEALGAARSACLAVAGVSLRLDAGQAAPGAVSTLLAALGDAVPLPSHAASGTTLRAALGLSPALNPHAAARQLRLQEAI</sequence>
<dbReference type="EMBL" id="QQXK01000006">
    <property type="protein sequence ID" value="RII43061.1"/>
    <property type="molecule type" value="Genomic_DNA"/>
</dbReference>
<dbReference type="Pfam" id="PF00296">
    <property type="entry name" value="Bac_luciferase"/>
    <property type="match status" value="1"/>
</dbReference>
<reference evidence="6 7" key="1">
    <citation type="submission" date="2018-07" db="EMBL/GenBank/DDBJ databases">
        <title>Arthrobacter sp. nov., isolated from raw cow's milk with high bacterial count.</title>
        <authorList>
            <person name="Hahne J."/>
            <person name="Isele D."/>
            <person name="Lipski A."/>
        </authorList>
    </citation>
    <scope>NUCLEOTIDE SEQUENCE [LARGE SCALE GENOMIC DNA]</scope>
    <source>
        <strain evidence="6 7">JZ R-35</strain>
    </source>
</reference>
<evidence type="ECO:0000259" key="5">
    <source>
        <dbReference type="Pfam" id="PF00296"/>
    </source>
</evidence>
<evidence type="ECO:0000256" key="4">
    <source>
        <dbReference type="ARBA" id="ARBA00023033"/>
    </source>
</evidence>
<dbReference type="GO" id="GO:0004497">
    <property type="term" value="F:monooxygenase activity"/>
    <property type="evidence" value="ECO:0007669"/>
    <property type="project" value="UniProtKB-KW"/>
</dbReference>
<protein>
    <submittedName>
        <fullName evidence="6">LLM class flavin-dependent oxidoreductase</fullName>
    </submittedName>
</protein>
<keyword evidence="3" id="KW-0560">Oxidoreductase</keyword>
<dbReference type="InterPro" id="IPR051260">
    <property type="entry name" value="Diverse_substr_monoxygenases"/>
</dbReference>
<dbReference type="InterPro" id="IPR011251">
    <property type="entry name" value="Luciferase-like_dom"/>
</dbReference>
<dbReference type="SUPFAM" id="SSF51679">
    <property type="entry name" value="Bacterial luciferase-like"/>
    <property type="match status" value="1"/>
</dbReference>
<evidence type="ECO:0000256" key="3">
    <source>
        <dbReference type="ARBA" id="ARBA00023002"/>
    </source>
</evidence>
<evidence type="ECO:0000256" key="2">
    <source>
        <dbReference type="ARBA" id="ARBA00022643"/>
    </source>
</evidence>
<keyword evidence="1" id="KW-0285">Flavoprotein</keyword>
<keyword evidence="2" id="KW-0288">FMN</keyword>
<dbReference type="Gene3D" id="3.20.20.30">
    <property type="entry name" value="Luciferase-like domain"/>
    <property type="match status" value="1"/>
</dbReference>
<dbReference type="PANTHER" id="PTHR30011:SF16">
    <property type="entry name" value="C2H2 FINGER DOMAIN TRANSCRIPTION FACTOR (EUROFUNG)-RELATED"/>
    <property type="match status" value="1"/>
</dbReference>
<name>A0A399JBW4_9MICC</name>